<dbReference type="PANTHER" id="PTHR43560:SF1">
    <property type="entry name" value="ION-TRANSLOCATING OXIDOREDUCTASE COMPLEX SUBUNIT B"/>
    <property type="match status" value="1"/>
</dbReference>
<dbReference type="InterPro" id="IPR004108">
    <property type="entry name" value="Fe_hydrogenase_lsu_C"/>
</dbReference>
<evidence type="ECO:0000256" key="4">
    <source>
        <dbReference type="ARBA" id="ARBA00023014"/>
    </source>
</evidence>
<evidence type="ECO:0000256" key="3">
    <source>
        <dbReference type="ARBA" id="ARBA00023004"/>
    </source>
</evidence>
<dbReference type="Proteomes" id="UP000824070">
    <property type="component" value="Unassembled WGS sequence"/>
</dbReference>
<reference evidence="9" key="2">
    <citation type="journal article" date="2021" name="PeerJ">
        <title>Extensive microbial diversity within the chicken gut microbiome revealed by metagenomics and culture.</title>
        <authorList>
            <person name="Gilroy R."/>
            <person name="Ravi A."/>
            <person name="Getino M."/>
            <person name="Pursley I."/>
            <person name="Horton D.L."/>
            <person name="Alikhan N.F."/>
            <person name="Baker D."/>
            <person name="Gharbi K."/>
            <person name="Hall N."/>
            <person name="Watson M."/>
            <person name="Adriaenssens E.M."/>
            <person name="Foster-Nyarko E."/>
            <person name="Jarju S."/>
            <person name="Secka A."/>
            <person name="Antonio M."/>
            <person name="Oren A."/>
            <person name="Chaudhuri R.R."/>
            <person name="La Ragione R."/>
            <person name="Hildebrand F."/>
            <person name="Pallen M.J."/>
        </authorList>
    </citation>
    <scope>NUCLEOTIDE SEQUENCE</scope>
    <source>
        <strain evidence="9">ChiGjej1B1-22543</strain>
    </source>
</reference>
<dbReference type="SMART" id="SM00091">
    <property type="entry name" value="PAS"/>
    <property type="match status" value="1"/>
</dbReference>
<dbReference type="PROSITE" id="PS51656">
    <property type="entry name" value="4FE4S"/>
    <property type="match status" value="1"/>
</dbReference>
<dbReference type="Gene3D" id="3.30.450.20">
    <property type="entry name" value="PAS domain"/>
    <property type="match status" value="1"/>
</dbReference>
<dbReference type="GO" id="GO:0046872">
    <property type="term" value="F:metal ion binding"/>
    <property type="evidence" value="ECO:0007669"/>
    <property type="project" value="UniProtKB-KW"/>
</dbReference>
<evidence type="ECO:0000259" key="7">
    <source>
        <dbReference type="PROSITE" id="PS51379"/>
    </source>
</evidence>
<sequence>MEKVLYSLENDCRSCYKCIRHCPVKSISFKDGQASIIADECILCGNCYLVCPQGCKKIRDDTDTAYELIKRGNCYASVAPSYLSAFPSTSFKKLREALIKLGFADAEETALGATQVKREYDRLVDSSSSDVIISTCCHAVNLLIERHHPSLAKFLAPVLSPMQAHAKMIKEAHPGCTVVFLGPCIAKKDEVDRYDGYDDLDLTFIELKRMLKEKGIEVGQDDDITLAKSKARLFPTEGGILATMDRLSKKYDYLAVSGMDEVLSAIEDIEKGKIHHAFVEMSSCRGSCLNGPALGGRPSLASLLRTRHSAGKEDFDVDAPDPETLRKDFHPGPERTRRHSEEEITRVLNAIGKYSPKDELNCSSCGYATCREKAIAVLDGKASLEMCLPYLSEKASSFGNDIIENTPNGIIVCSDDLTVQLINPSLCQLLGVSSSACVGRSVEEILDPSLFALCLSGESIRNRHIHLEKYDLYVEASLIHDERYHIIIGTIRDRTQTHLEHEKQVRDAKATAEITKDVIEKNLRAVQEIAQLLGESAANTKIALTNLAKTIDPDNGKR</sequence>
<gene>
    <name evidence="9" type="ORF">IAC52_01535</name>
</gene>
<dbReference type="CDD" id="cd00130">
    <property type="entry name" value="PAS"/>
    <property type="match status" value="1"/>
</dbReference>
<dbReference type="Pfam" id="PF13237">
    <property type="entry name" value="Fer4_10"/>
    <property type="match status" value="1"/>
</dbReference>
<feature type="domain" description="4Fe-4S ferredoxin-type" evidence="7">
    <location>
        <begin position="2"/>
        <end position="31"/>
    </location>
</feature>
<dbReference type="InterPro" id="IPR013767">
    <property type="entry name" value="PAS_fold"/>
</dbReference>
<dbReference type="Pfam" id="PF04060">
    <property type="entry name" value="FeS"/>
    <property type="match status" value="1"/>
</dbReference>
<dbReference type="SUPFAM" id="SSF53920">
    <property type="entry name" value="Fe-only hydrogenase"/>
    <property type="match status" value="1"/>
</dbReference>
<evidence type="ECO:0000313" key="10">
    <source>
        <dbReference type="Proteomes" id="UP000824070"/>
    </source>
</evidence>
<dbReference type="InterPro" id="IPR035965">
    <property type="entry name" value="PAS-like_dom_sf"/>
</dbReference>
<dbReference type="PANTHER" id="PTHR43560">
    <property type="entry name" value="ION-TRANSLOCATING OXIDOREDUCTASE COMPLEX SUBUNIT B"/>
    <property type="match status" value="1"/>
</dbReference>
<evidence type="ECO:0000256" key="5">
    <source>
        <dbReference type="SAM" id="MobiDB-lite"/>
    </source>
</evidence>
<reference evidence="9" key="1">
    <citation type="submission" date="2020-10" db="EMBL/GenBank/DDBJ databases">
        <authorList>
            <person name="Gilroy R."/>
        </authorList>
    </citation>
    <scope>NUCLEOTIDE SEQUENCE</scope>
    <source>
        <strain evidence="9">ChiGjej1B1-22543</strain>
    </source>
</reference>
<evidence type="ECO:0000256" key="1">
    <source>
        <dbReference type="ARBA" id="ARBA00022485"/>
    </source>
</evidence>
<proteinExistence type="predicted"/>
<dbReference type="PROSITE" id="PS51379">
    <property type="entry name" value="4FE4S_FER_2"/>
    <property type="match status" value="2"/>
</dbReference>
<dbReference type="InterPro" id="IPR050395">
    <property type="entry name" value="4Fe4S_Ferredoxin_RnfB"/>
</dbReference>
<feature type="domain" description="4Fe-4S" evidence="8">
    <location>
        <begin position="342"/>
        <end position="404"/>
    </location>
</feature>
<feature type="region of interest" description="Disordered" evidence="5">
    <location>
        <begin position="311"/>
        <end position="339"/>
    </location>
</feature>
<dbReference type="Pfam" id="PF02906">
    <property type="entry name" value="Fe_hyd_lg_C"/>
    <property type="match status" value="1"/>
</dbReference>
<dbReference type="GO" id="GO:0006355">
    <property type="term" value="P:regulation of DNA-templated transcription"/>
    <property type="evidence" value="ECO:0007669"/>
    <property type="project" value="InterPro"/>
</dbReference>
<dbReference type="EMBL" id="DVMV01000011">
    <property type="protein sequence ID" value="HIU44958.1"/>
    <property type="molecule type" value="Genomic_DNA"/>
</dbReference>
<name>A0A9D1LN75_9FIRM</name>
<dbReference type="InterPro" id="IPR017896">
    <property type="entry name" value="4Fe4S_Fe-S-bd"/>
</dbReference>
<feature type="compositionally biased region" description="Basic and acidic residues" evidence="5">
    <location>
        <begin position="323"/>
        <end position="339"/>
    </location>
</feature>
<organism evidence="9 10">
    <name type="scientific">Candidatus Alloenteromonas pullicola</name>
    <dbReference type="NCBI Taxonomy" id="2840784"/>
    <lineage>
        <taxon>Bacteria</taxon>
        <taxon>Bacillati</taxon>
        <taxon>Bacillota</taxon>
        <taxon>Bacillota incertae sedis</taxon>
        <taxon>Candidatus Alloenteromonas</taxon>
    </lineage>
</organism>
<dbReference type="SUPFAM" id="SSF55785">
    <property type="entry name" value="PYP-like sensor domain (PAS domain)"/>
    <property type="match status" value="1"/>
</dbReference>
<dbReference type="GO" id="GO:0051539">
    <property type="term" value="F:4 iron, 4 sulfur cluster binding"/>
    <property type="evidence" value="ECO:0007669"/>
    <property type="project" value="UniProtKB-KW"/>
</dbReference>
<dbReference type="InterPro" id="IPR009016">
    <property type="entry name" value="Fe_hydrogenase"/>
</dbReference>
<feature type="domain" description="4Fe-4S ferredoxin-type" evidence="7">
    <location>
        <begin position="32"/>
        <end position="61"/>
    </location>
</feature>
<dbReference type="InterPro" id="IPR007202">
    <property type="entry name" value="4Fe-4S_dom"/>
</dbReference>
<dbReference type="Gene3D" id="1.10.15.40">
    <property type="entry name" value="Electron transport complex subunit B, putative Fe-S cluster"/>
    <property type="match status" value="1"/>
</dbReference>
<keyword evidence="1" id="KW-0004">4Fe-4S</keyword>
<dbReference type="SUPFAM" id="SSF54862">
    <property type="entry name" value="4Fe-4S ferredoxins"/>
    <property type="match status" value="1"/>
</dbReference>
<dbReference type="AlphaFoldDB" id="A0A9D1LN75"/>
<keyword evidence="2" id="KW-0479">Metal-binding</keyword>
<evidence type="ECO:0000259" key="6">
    <source>
        <dbReference type="PROSITE" id="PS50112"/>
    </source>
</evidence>
<keyword evidence="3" id="KW-0408">Iron</keyword>
<protein>
    <submittedName>
        <fullName evidence="9">4Fe-4S binding protein</fullName>
    </submittedName>
</protein>
<keyword evidence="4" id="KW-0411">Iron-sulfur</keyword>
<dbReference type="Gene3D" id="3.30.70.20">
    <property type="match status" value="1"/>
</dbReference>
<evidence type="ECO:0000313" key="9">
    <source>
        <dbReference type="EMBL" id="HIU44958.1"/>
    </source>
</evidence>
<dbReference type="InterPro" id="IPR017900">
    <property type="entry name" value="4Fe4S_Fe_S_CS"/>
</dbReference>
<evidence type="ECO:0000256" key="2">
    <source>
        <dbReference type="ARBA" id="ARBA00022723"/>
    </source>
</evidence>
<feature type="domain" description="PAS" evidence="6">
    <location>
        <begin position="402"/>
        <end position="449"/>
    </location>
</feature>
<dbReference type="Pfam" id="PF00989">
    <property type="entry name" value="PAS"/>
    <property type="match status" value="1"/>
</dbReference>
<evidence type="ECO:0000259" key="8">
    <source>
        <dbReference type="PROSITE" id="PS51656"/>
    </source>
</evidence>
<dbReference type="Gene3D" id="3.40.950.10">
    <property type="entry name" value="Fe-only Hydrogenase (Larger Subunit), Chain L, domain 3"/>
    <property type="match status" value="1"/>
</dbReference>
<dbReference type="PROSITE" id="PS50112">
    <property type="entry name" value="PAS"/>
    <property type="match status" value="1"/>
</dbReference>
<accession>A0A9D1LN75</accession>
<comment type="caution">
    <text evidence="9">The sequence shown here is derived from an EMBL/GenBank/DDBJ whole genome shotgun (WGS) entry which is preliminary data.</text>
</comment>
<dbReference type="PROSITE" id="PS00198">
    <property type="entry name" value="4FE4S_FER_1"/>
    <property type="match status" value="1"/>
</dbReference>
<dbReference type="InterPro" id="IPR000014">
    <property type="entry name" value="PAS"/>
</dbReference>